<keyword evidence="2" id="KW-0805">Transcription regulation</keyword>
<evidence type="ECO:0000256" key="4">
    <source>
        <dbReference type="ARBA" id="ARBA00023163"/>
    </source>
</evidence>
<evidence type="ECO:0000313" key="8">
    <source>
        <dbReference type="Proteomes" id="UP000001822"/>
    </source>
</evidence>
<dbReference type="SUPFAM" id="SSF88946">
    <property type="entry name" value="Sigma2 domain of RNA polymerase sigma factors"/>
    <property type="match status" value="1"/>
</dbReference>
<sequence length="178" mass="20886">MEQELQVIEVSKKDPAAFQPLYEKYHEPIFRYIYQRTDDKEAAFDISQQVFVKALIHLPRYAFKGVPFSSWLYRIARNEVYRSIEKNKVQRTLNIDVDALKGLLHEADADEGLIQKEKNLTVCLGQLAEADMQLIEMRFFESRAFKEIGQILELTENNAKVKVYRILEKLKKCILATR</sequence>
<dbReference type="InterPro" id="IPR013324">
    <property type="entry name" value="RNA_pol_sigma_r3/r4-like"/>
</dbReference>
<keyword evidence="4" id="KW-0804">Transcription</keyword>
<dbReference type="SUPFAM" id="SSF88659">
    <property type="entry name" value="Sigma3 and sigma4 domains of RNA polymerase sigma factors"/>
    <property type="match status" value="1"/>
</dbReference>
<dbReference type="GO" id="GO:0016987">
    <property type="term" value="F:sigma factor activity"/>
    <property type="evidence" value="ECO:0007669"/>
    <property type="project" value="UniProtKB-KW"/>
</dbReference>
<dbReference type="InterPro" id="IPR013249">
    <property type="entry name" value="RNA_pol_sigma70_r4_t2"/>
</dbReference>
<dbReference type="Pfam" id="PF04542">
    <property type="entry name" value="Sigma70_r2"/>
    <property type="match status" value="1"/>
</dbReference>
<dbReference type="InterPro" id="IPR039425">
    <property type="entry name" value="RNA_pol_sigma-70-like"/>
</dbReference>
<keyword evidence="7" id="KW-0346">Stress response</keyword>
<dbReference type="KEGG" id="chu:CHU_2574"/>
<dbReference type="Pfam" id="PF08281">
    <property type="entry name" value="Sigma70_r4_2"/>
    <property type="match status" value="1"/>
</dbReference>
<evidence type="ECO:0000256" key="3">
    <source>
        <dbReference type="ARBA" id="ARBA00023082"/>
    </source>
</evidence>
<feature type="domain" description="RNA polymerase sigma factor 70 region 4 type 2" evidence="6">
    <location>
        <begin position="120"/>
        <end position="170"/>
    </location>
</feature>
<dbReference type="EMBL" id="CP000383">
    <property type="protein sequence ID" value="ABG59827.1"/>
    <property type="molecule type" value="Genomic_DNA"/>
</dbReference>
<accession>A0A6N4STW2</accession>
<reference evidence="7 8" key="1">
    <citation type="journal article" date="2007" name="Appl. Environ. Microbiol.">
        <title>Genome sequence of the cellulolytic gliding bacterium Cytophaga hutchinsonii.</title>
        <authorList>
            <person name="Xie G."/>
            <person name="Bruce D.C."/>
            <person name="Challacombe J.F."/>
            <person name="Chertkov O."/>
            <person name="Detter J.C."/>
            <person name="Gilna P."/>
            <person name="Han C.S."/>
            <person name="Lucas S."/>
            <person name="Misra M."/>
            <person name="Myers G.L."/>
            <person name="Richardson P."/>
            <person name="Tapia R."/>
            <person name="Thayer N."/>
            <person name="Thompson L.S."/>
            <person name="Brettin T.S."/>
            <person name="Henrissat B."/>
            <person name="Wilson D.B."/>
            <person name="McBride M.J."/>
        </authorList>
    </citation>
    <scope>NUCLEOTIDE SEQUENCE [LARGE SCALE GENOMIC DNA]</scope>
    <source>
        <strain evidence="8">ATCC 33406 / DSM 1761 / CIP 103989 / NBRC 15051 / NCIMB 9469 / D465</strain>
    </source>
</reference>
<dbReference type="InterPro" id="IPR036388">
    <property type="entry name" value="WH-like_DNA-bd_sf"/>
</dbReference>
<dbReference type="PANTHER" id="PTHR43133:SF51">
    <property type="entry name" value="RNA POLYMERASE SIGMA FACTOR"/>
    <property type="match status" value="1"/>
</dbReference>
<dbReference type="InterPro" id="IPR014284">
    <property type="entry name" value="RNA_pol_sigma-70_dom"/>
</dbReference>
<dbReference type="GO" id="GO:0003677">
    <property type="term" value="F:DNA binding"/>
    <property type="evidence" value="ECO:0007669"/>
    <property type="project" value="InterPro"/>
</dbReference>
<dbReference type="NCBIfam" id="TIGR02937">
    <property type="entry name" value="sigma70-ECF"/>
    <property type="match status" value="1"/>
</dbReference>
<evidence type="ECO:0000259" key="5">
    <source>
        <dbReference type="Pfam" id="PF04542"/>
    </source>
</evidence>
<dbReference type="AlphaFoldDB" id="A0A6N4STW2"/>
<dbReference type="Proteomes" id="UP000001822">
    <property type="component" value="Chromosome"/>
</dbReference>
<dbReference type="InterPro" id="IPR013325">
    <property type="entry name" value="RNA_pol_sigma_r2"/>
</dbReference>
<dbReference type="Gene3D" id="1.10.10.10">
    <property type="entry name" value="Winged helix-like DNA-binding domain superfamily/Winged helix DNA-binding domain"/>
    <property type="match status" value="1"/>
</dbReference>
<keyword evidence="8" id="KW-1185">Reference proteome</keyword>
<evidence type="ECO:0000256" key="1">
    <source>
        <dbReference type="ARBA" id="ARBA00010641"/>
    </source>
</evidence>
<comment type="similarity">
    <text evidence="1">Belongs to the sigma-70 factor family. ECF subfamily.</text>
</comment>
<organism evidence="7 8">
    <name type="scientific">Cytophaga hutchinsonii (strain ATCC 33406 / DSM 1761 / CIP 103989 / NBRC 15051 / NCIMB 9469 / D465)</name>
    <dbReference type="NCBI Taxonomy" id="269798"/>
    <lineage>
        <taxon>Bacteria</taxon>
        <taxon>Pseudomonadati</taxon>
        <taxon>Bacteroidota</taxon>
        <taxon>Cytophagia</taxon>
        <taxon>Cytophagales</taxon>
        <taxon>Cytophagaceae</taxon>
        <taxon>Cytophaga</taxon>
    </lineage>
</organism>
<keyword evidence="3" id="KW-0731">Sigma factor</keyword>
<protein>
    <submittedName>
        <fullName evidence="7">RNA polymerase, sigma-E factor heat shock and oxidative stress</fullName>
    </submittedName>
</protein>
<dbReference type="Gene3D" id="1.10.1740.10">
    <property type="match status" value="1"/>
</dbReference>
<dbReference type="InterPro" id="IPR007627">
    <property type="entry name" value="RNA_pol_sigma70_r2"/>
</dbReference>
<dbReference type="GO" id="GO:0006352">
    <property type="term" value="P:DNA-templated transcription initiation"/>
    <property type="evidence" value="ECO:0007669"/>
    <property type="project" value="InterPro"/>
</dbReference>
<feature type="domain" description="RNA polymerase sigma-70 region 2" evidence="5">
    <location>
        <begin position="21"/>
        <end position="88"/>
    </location>
</feature>
<evidence type="ECO:0000259" key="6">
    <source>
        <dbReference type="Pfam" id="PF08281"/>
    </source>
</evidence>
<evidence type="ECO:0000256" key="2">
    <source>
        <dbReference type="ARBA" id="ARBA00023015"/>
    </source>
</evidence>
<proteinExistence type="inferred from homology"/>
<name>A0A6N4STW2_CYTH3</name>
<gene>
    <name evidence="7" type="primary">rpoE</name>
    <name evidence="7" type="ordered locus">CHU_2574</name>
</gene>
<evidence type="ECO:0000313" key="7">
    <source>
        <dbReference type="EMBL" id="ABG59827.1"/>
    </source>
</evidence>
<dbReference type="PANTHER" id="PTHR43133">
    <property type="entry name" value="RNA POLYMERASE ECF-TYPE SIGMA FACTO"/>
    <property type="match status" value="1"/>
</dbReference>